<evidence type="ECO:0000256" key="1">
    <source>
        <dbReference type="SAM" id="SignalP"/>
    </source>
</evidence>
<feature type="chain" id="PRO_5028925642" evidence="1">
    <location>
        <begin position="32"/>
        <end position="213"/>
    </location>
</feature>
<sequence length="213" mass="22364">MSRKRIAARAGLVTALVVSVLLGVAVQPASATPAPTGPTGVPAASDGTTVTRTTIGTYAGEEYVAEQTVAVAAAVAPQALCPAPPPGAARAAMTCLPPVRCRTMESTYIIYVIPTYQTLVRWRVHYQWCWEGPTVISATHTETTPDILSSTIRVSGSITRRTTSVPALGSVDVFTEGLQFDVVILGVSVKAFNPKLRFVLTSSGMAYNLSVLA</sequence>
<comment type="caution">
    <text evidence="2">The sequence shown here is derived from an EMBL/GenBank/DDBJ whole genome shotgun (WGS) entry which is preliminary data.</text>
</comment>
<keyword evidence="1" id="KW-0732">Signal</keyword>
<proteinExistence type="predicted"/>
<organism evidence="2 3">
    <name type="scientific">Phytohabitans houttuyneae</name>
    <dbReference type="NCBI Taxonomy" id="1076126"/>
    <lineage>
        <taxon>Bacteria</taxon>
        <taxon>Bacillati</taxon>
        <taxon>Actinomycetota</taxon>
        <taxon>Actinomycetes</taxon>
        <taxon>Micromonosporales</taxon>
        <taxon>Micromonosporaceae</taxon>
    </lineage>
</organism>
<gene>
    <name evidence="2" type="ORF">Phou_079150</name>
</gene>
<accession>A0A6V8KT10</accession>
<dbReference type="Proteomes" id="UP000482800">
    <property type="component" value="Unassembled WGS sequence"/>
</dbReference>
<evidence type="ECO:0000313" key="2">
    <source>
        <dbReference type="EMBL" id="GFJ83735.1"/>
    </source>
</evidence>
<reference evidence="2 3" key="2">
    <citation type="submission" date="2020-03" db="EMBL/GenBank/DDBJ databases">
        <authorList>
            <person name="Ichikawa N."/>
            <person name="Kimura A."/>
            <person name="Kitahashi Y."/>
            <person name="Uohara A."/>
        </authorList>
    </citation>
    <scope>NUCLEOTIDE SEQUENCE [LARGE SCALE GENOMIC DNA]</scope>
    <source>
        <strain evidence="2 3">NBRC 108639</strain>
    </source>
</reference>
<dbReference type="EMBL" id="BLPF01000003">
    <property type="protein sequence ID" value="GFJ83735.1"/>
    <property type="molecule type" value="Genomic_DNA"/>
</dbReference>
<keyword evidence="3" id="KW-1185">Reference proteome</keyword>
<feature type="signal peptide" evidence="1">
    <location>
        <begin position="1"/>
        <end position="31"/>
    </location>
</feature>
<dbReference type="AlphaFoldDB" id="A0A6V8KT10"/>
<name>A0A6V8KT10_9ACTN</name>
<dbReference type="RefSeq" id="WP_173066556.1">
    <property type="nucleotide sequence ID" value="NZ_BAABGO010000066.1"/>
</dbReference>
<protein>
    <submittedName>
        <fullName evidence="2">Uncharacterized protein</fullName>
    </submittedName>
</protein>
<reference evidence="2 3" key="1">
    <citation type="submission" date="2020-03" db="EMBL/GenBank/DDBJ databases">
        <title>Whole genome shotgun sequence of Phytohabitans houttuyneae NBRC 108639.</title>
        <authorList>
            <person name="Komaki H."/>
            <person name="Tamura T."/>
        </authorList>
    </citation>
    <scope>NUCLEOTIDE SEQUENCE [LARGE SCALE GENOMIC DNA]</scope>
    <source>
        <strain evidence="2 3">NBRC 108639</strain>
    </source>
</reference>
<evidence type="ECO:0000313" key="3">
    <source>
        <dbReference type="Proteomes" id="UP000482800"/>
    </source>
</evidence>